<dbReference type="GO" id="GO:0007165">
    <property type="term" value="P:signal transduction"/>
    <property type="evidence" value="ECO:0007669"/>
    <property type="project" value="TreeGrafter"/>
</dbReference>
<dbReference type="SUPFAM" id="SSF56655">
    <property type="entry name" value="Carbohydrate phosphatase"/>
    <property type="match status" value="1"/>
</dbReference>
<comment type="pathway">
    <text evidence="7">Polyol metabolism; myo-inositol biosynthesis; myo-inositol from D-glucose 6-phosphate: step 2/2.</text>
</comment>
<keyword evidence="7" id="KW-0378">Hydrolase</keyword>
<evidence type="ECO:0000256" key="1">
    <source>
        <dbReference type="ARBA" id="ARBA00001033"/>
    </source>
</evidence>
<organism evidence="9 10">
    <name type="scientific">Gigaspora margarita</name>
    <dbReference type="NCBI Taxonomy" id="4874"/>
    <lineage>
        <taxon>Eukaryota</taxon>
        <taxon>Fungi</taxon>
        <taxon>Fungi incertae sedis</taxon>
        <taxon>Mucoromycota</taxon>
        <taxon>Glomeromycotina</taxon>
        <taxon>Glomeromycetes</taxon>
        <taxon>Diversisporales</taxon>
        <taxon>Gigasporaceae</taxon>
        <taxon>Gigaspora</taxon>
    </lineage>
</organism>
<dbReference type="CDD" id="cd01639">
    <property type="entry name" value="IMPase"/>
    <property type="match status" value="1"/>
</dbReference>
<dbReference type="UniPathway" id="UPA00823">
    <property type="reaction ID" value="UER00788"/>
</dbReference>
<dbReference type="GO" id="GO:0046854">
    <property type="term" value="P:phosphatidylinositol phosphate biosynthetic process"/>
    <property type="evidence" value="ECO:0007669"/>
    <property type="project" value="InterPro"/>
</dbReference>
<dbReference type="InterPro" id="IPR020550">
    <property type="entry name" value="Inositol_monophosphatase_CS"/>
</dbReference>
<evidence type="ECO:0000256" key="6">
    <source>
        <dbReference type="PIRSR" id="PIRSR600760-2"/>
    </source>
</evidence>
<dbReference type="EMBL" id="WTPW01000301">
    <property type="protein sequence ID" value="KAF0525313.1"/>
    <property type="molecule type" value="Genomic_DNA"/>
</dbReference>
<feature type="transmembrane region" description="Helical" evidence="8">
    <location>
        <begin position="6"/>
        <end position="25"/>
    </location>
</feature>
<dbReference type="GO" id="GO:0006021">
    <property type="term" value="P:inositol biosynthetic process"/>
    <property type="evidence" value="ECO:0007669"/>
    <property type="project" value="UniProtKB-UniPathway"/>
</dbReference>
<evidence type="ECO:0000256" key="8">
    <source>
        <dbReference type="SAM" id="Phobius"/>
    </source>
</evidence>
<dbReference type="AlphaFoldDB" id="A0A8H4ARG4"/>
<dbReference type="Pfam" id="PF00459">
    <property type="entry name" value="Inositol_P"/>
    <property type="match status" value="1"/>
</dbReference>
<dbReference type="Gene3D" id="3.40.190.80">
    <property type="match status" value="1"/>
</dbReference>
<dbReference type="PANTHER" id="PTHR20854:SF4">
    <property type="entry name" value="INOSITOL-1-MONOPHOSPHATASE-RELATED"/>
    <property type="match status" value="1"/>
</dbReference>
<reference evidence="9 10" key="1">
    <citation type="journal article" date="2019" name="Environ. Microbiol.">
        <title>At the nexus of three kingdoms: the genome of the mycorrhizal fungus Gigaspora margarita provides insights into plant, endobacterial and fungal interactions.</title>
        <authorList>
            <person name="Venice F."/>
            <person name="Ghignone S."/>
            <person name="Salvioli di Fossalunga A."/>
            <person name="Amselem J."/>
            <person name="Novero M."/>
            <person name="Xianan X."/>
            <person name="Sedzielewska Toro K."/>
            <person name="Morin E."/>
            <person name="Lipzen A."/>
            <person name="Grigoriev I.V."/>
            <person name="Henrissat B."/>
            <person name="Martin F.M."/>
            <person name="Bonfante P."/>
        </authorList>
    </citation>
    <scope>NUCLEOTIDE SEQUENCE [LARGE SCALE GENOMIC DNA]</scope>
    <source>
        <strain evidence="9 10">BEG34</strain>
    </source>
</reference>
<dbReference type="EC" id="3.1.3.25" evidence="7"/>
<dbReference type="FunFam" id="3.30.540.10:FF:000004">
    <property type="entry name" value="Inositol-1-monophosphatase"/>
    <property type="match status" value="1"/>
</dbReference>
<feature type="binding site" evidence="6">
    <location>
        <position position="114"/>
    </location>
    <ligand>
        <name>Mg(2+)</name>
        <dbReference type="ChEBI" id="CHEBI:18420"/>
        <label>1</label>
        <note>catalytic</note>
    </ligand>
</feature>
<dbReference type="PANTHER" id="PTHR20854">
    <property type="entry name" value="INOSITOL MONOPHOSPHATASE"/>
    <property type="match status" value="1"/>
</dbReference>
<protein>
    <recommendedName>
        <fullName evidence="7">Inositol-1-monophosphatase</fullName>
        <ecNumber evidence="7">3.1.3.25</ecNumber>
    </recommendedName>
</protein>
<keyword evidence="8" id="KW-0812">Transmembrane</keyword>
<dbReference type="GO" id="GO:0008934">
    <property type="term" value="F:inositol monophosphate 1-phosphatase activity"/>
    <property type="evidence" value="ECO:0007669"/>
    <property type="project" value="InterPro"/>
</dbReference>
<feature type="binding site" evidence="6">
    <location>
        <position position="94"/>
    </location>
    <ligand>
        <name>Mg(2+)</name>
        <dbReference type="ChEBI" id="CHEBI:18420"/>
        <label>1</label>
        <note>catalytic</note>
    </ligand>
</feature>
<dbReference type="GO" id="GO:0046872">
    <property type="term" value="F:metal ion binding"/>
    <property type="evidence" value="ECO:0007669"/>
    <property type="project" value="UniProtKB-KW"/>
</dbReference>
<comment type="caution">
    <text evidence="9">The sequence shown here is derived from an EMBL/GenBank/DDBJ whole genome shotgun (WGS) entry which is preliminary data.</text>
</comment>
<evidence type="ECO:0000313" key="9">
    <source>
        <dbReference type="EMBL" id="KAF0525313.1"/>
    </source>
</evidence>
<keyword evidence="5 6" id="KW-0460">Magnesium</keyword>
<name>A0A8H4ARG4_GIGMA</name>
<keyword evidence="10" id="KW-1185">Reference proteome</keyword>
<dbReference type="Proteomes" id="UP000439903">
    <property type="component" value="Unassembled WGS sequence"/>
</dbReference>
<evidence type="ECO:0000256" key="5">
    <source>
        <dbReference type="ARBA" id="ARBA00022842"/>
    </source>
</evidence>
<evidence type="ECO:0000256" key="2">
    <source>
        <dbReference type="ARBA" id="ARBA00001946"/>
    </source>
</evidence>
<proteinExistence type="inferred from homology"/>
<dbReference type="InterPro" id="IPR033942">
    <property type="entry name" value="IMPase"/>
</dbReference>
<dbReference type="PROSITE" id="PS00630">
    <property type="entry name" value="IMP_2"/>
    <property type="match status" value="1"/>
</dbReference>
<comment type="catalytic activity">
    <reaction evidence="1 7">
        <text>a myo-inositol phosphate + H2O = myo-inositol + phosphate</text>
        <dbReference type="Rhea" id="RHEA:24056"/>
        <dbReference type="ChEBI" id="CHEBI:15377"/>
        <dbReference type="ChEBI" id="CHEBI:17268"/>
        <dbReference type="ChEBI" id="CHEBI:43474"/>
        <dbReference type="ChEBI" id="CHEBI:84139"/>
        <dbReference type="EC" id="3.1.3.25"/>
    </reaction>
</comment>
<comment type="cofactor">
    <cofactor evidence="2 6 7">
        <name>Mg(2+)</name>
        <dbReference type="ChEBI" id="CHEBI:18420"/>
    </cofactor>
</comment>
<comment type="similarity">
    <text evidence="3 7">Belongs to the inositol monophosphatase superfamily.</text>
</comment>
<feature type="binding site" evidence="6">
    <location>
        <position position="117"/>
    </location>
    <ligand>
        <name>Mg(2+)</name>
        <dbReference type="ChEBI" id="CHEBI:18420"/>
        <label>1</label>
        <note>catalytic</note>
    </ligand>
</feature>
<dbReference type="OrthoDB" id="10254945at2759"/>
<keyword evidence="8" id="KW-1133">Transmembrane helix</keyword>
<evidence type="ECO:0000313" key="10">
    <source>
        <dbReference type="Proteomes" id="UP000439903"/>
    </source>
</evidence>
<evidence type="ECO:0000256" key="7">
    <source>
        <dbReference type="RuleBase" id="RU364068"/>
    </source>
</evidence>
<dbReference type="Gene3D" id="3.30.540.10">
    <property type="entry name" value="Fructose-1,6-Bisphosphatase, subunit A, domain 1"/>
    <property type="match status" value="1"/>
</dbReference>
<dbReference type="PRINTS" id="PR00377">
    <property type="entry name" value="IMPHPHTASES"/>
</dbReference>
<feature type="binding site" evidence="6">
    <location>
        <position position="265"/>
    </location>
    <ligand>
        <name>Mg(2+)</name>
        <dbReference type="ChEBI" id="CHEBI:18420"/>
        <label>1</label>
        <note>catalytic</note>
    </ligand>
</feature>
<keyword evidence="4 6" id="KW-0479">Metal-binding</keyword>
<gene>
    <name evidence="9" type="ORF">F8M41_014648</name>
</gene>
<accession>A0A8H4ARG4</accession>
<evidence type="ECO:0000256" key="4">
    <source>
        <dbReference type="ARBA" id="ARBA00022723"/>
    </source>
</evidence>
<keyword evidence="8" id="KW-0472">Membrane</keyword>
<evidence type="ECO:0000256" key="3">
    <source>
        <dbReference type="ARBA" id="ARBA00009759"/>
    </source>
</evidence>
<sequence length="336" mass="37248">MDSAGNFLLLTLVSMLFNTFLVFYLEYLEFATKLAQQCGQIILEASKTRYTTGNKVYEKFGQQTDLVTETDIKVEELIKSKLKEKFPDHMFIGEETKAAGNHYEFTDKPTWIIDPVDGTTNFVQGFPFVAVSIGLYINKEPTVGVVFNPFLNELFTARKGHGAFLNHKTRLPLTHPYTPPVLPSNLSQCLVGYSCSGVDRSDLTMSKKITSVHNLLRLPGEVSWSSKKAGSVHGIRNIGCATMNICYVAKGCLDIHLSSGCWEWDVAAALVILIESGGIMVNGHGFDEGPVDIFGRIYLSVRGGSPCDGDEDSKQSQLRLIKEILDVTEKIDCPRF</sequence>
<dbReference type="InterPro" id="IPR000760">
    <property type="entry name" value="Inositol_monophosphatase-like"/>
</dbReference>